<dbReference type="Proteomes" id="UP000030745">
    <property type="component" value="Unassembled WGS sequence"/>
</dbReference>
<dbReference type="InterPro" id="IPR038765">
    <property type="entry name" value="Papain-like_cys_pep_sf"/>
</dbReference>
<proteinExistence type="inferred from homology"/>
<dbReference type="RefSeq" id="XP_012203657.1">
    <property type="nucleotide sequence ID" value="XM_012348267.1"/>
</dbReference>
<keyword evidence="4" id="KW-0788">Thiol protease</keyword>
<keyword evidence="2" id="KW-0645">Protease</keyword>
<dbReference type="SUPFAM" id="SSF49758">
    <property type="entry name" value="Calpain large subunit, middle domain (domain III)"/>
    <property type="match status" value="3"/>
</dbReference>
<dbReference type="GO" id="GO:0006508">
    <property type="term" value="P:proteolysis"/>
    <property type="evidence" value="ECO:0007669"/>
    <property type="project" value="UniProtKB-KW"/>
</dbReference>
<dbReference type="PROSITE" id="PS50203">
    <property type="entry name" value="CALPAIN_CAT"/>
    <property type="match status" value="1"/>
</dbReference>
<evidence type="ECO:0000313" key="9">
    <source>
        <dbReference type="EMBL" id="KDO25624.1"/>
    </source>
</evidence>
<evidence type="ECO:0000256" key="1">
    <source>
        <dbReference type="ARBA" id="ARBA00007623"/>
    </source>
</evidence>
<dbReference type="PANTHER" id="PTHR10183:SF379">
    <property type="entry name" value="CALPAIN-5"/>
    <property type="match status" value="1"/>
</dbReference>
<dbReference type="SMART" id="SM00720">
    <property type="entry name" value="calpain_III"/>
    <property type="match status" value="1"/>
</dbReference>
<dbReference type="InterPro" id="IPR022682">
    <property type="entry name" value="Calpain_domain_III"/>
</dbReference>
<comment type="caution">
    <text evidence="6">Lacks conserved residue(s) required for the propagation of feature annotation.</text>
</comment>
<evidence type="ECO:0000313" key="10">
    <source>
        <dbReference type="Proteomes" id="UP000030745"/>
    </source>
</evidence>
<dbReference type="KEGG" id="spar:SPRG_08923"/>
<dbReference type="Gene3D" id="3.90.70.10">
    <property type="entry name" value="Cysteine proteinases"/>
    <property type="match status" value="1"/>
</dbReference>
<organism evidence="9 10">
    <name type="scientific">Saprolegnia parasitica (strain CBS 223.65)</name>
    <dbReference type="NCBI Taxonomy" id="695850"/>
    <lineage>
        <taxon>Eukaryota</taxon>
        <taxon>Sar</taxon>
        <taxon>Stramenopiles</taxon>
        <taxon>Oomycota</taxon>
        <taxon>Saprolegniomycetes</taxon>
        <taxon>Saprolegniales</taxon>
        <taxon>Saprolegniaceae</taxon>
        <taxon>Saprolegnia</taxon>
    </lineage>
</organism>
<dbReference type="Pfam" id="PF01067">
    <property type="entry name" value="Calpain_III"/>
    <property type="match status" value="2"/>
</dbReference>
<dbReference type="STRING" id="695850.A0A067C4C6"/>
<keyword evidence="10" id="KW-1185">Reference proteome</keyword>
<gene>
    <name evidence="9" type="ORF">SPRG_08923</name>
</gene>
<dbReference type="InterPro" id="IPR036213">
    <property type="entry name" value="Calpain_III_sf"/>
</dbReference>
<dbReference type="VEuPathDB" id="FungiDB:SPRG_08923"/>
<sequence length="914" mass="101730">MQFEGAGITLERNVIAMLSECGDIPPMYEDPDFAARAVSLFKNADAPPEYATSSKKGDDGMPVPWYRPNQVCVEPDYFKSTAGCGTLRESSGLNDAWLLGVFAALALHPDNLIENLFVSQMHDFKTYGIYTCQFYKDCQWLEVVTDTRLPYSQSVTEANDPRLAPPVVQPGHWLYGSSLNKNEVFIPLLEKAYAKFHGNYEVLHDGNIVEAFIDCTGGSVKKIDLSSDATRKTLVETGLLWAKLLKHHSAYKSVLSCQLKMASMAYNDVTTAGILKNRLYVIMHLKELGSLRFVKIKNVWQRGSWKGDWSNDDGKWEDNLQVEAALRADAACDFNRTKNDGTFWMVWEDFVEAFNEVYITRIFPSSTCQYCVRGEWIGPAAAGPPTKPATENPTGHETNEEHAKGPTPRTWTVQGETDPSWFRNPQYRLVVEDKCTVLLSLLQRDFRVFGGDNFAVNFVVLEVSKKALHASIVWEYDKARVVAEAHSYPPHDAPKAAQPSGSNAHPEREISKGNVVLEPGRAYIVVPYTDHAGVDMEFFLRVFSSKAVQIDALRSLHALAVHGKWRAADDGGNGNTSTAGGPLCLSQGVTGPENLSWCQNPQFLLRMAPKAADAKRPVTIKIVAKQTSYKVSTKGRRDAQKDKAHALGLTVVRPDVVVDDTATTKKRVKAEKVDFLGETKGPSRAQKAPPIPERKLLVKADEWCTISDHASPLIATLFLRKVNPDWLVHGLWVVPSLGEPLMEGTFEIEVHSDDVVTLDEVPSVMAKTIAGEWTERKNTVGGAHLNPDWKKNPKFYLTLQCVRPANVVIHLLRSEHEWRAKCKKDSVGTMMGFYLFQGAKIQRDASSVTVDGRMWTETDFVPMHSVASPPLSLPALFNESYVIMPTTWEPNRCGRFLLSVTADCDFTLLGDDDA</sequence>
<dbReference type="OMA" id="FWMVWED"/>
<evidence type="ECO:0000256" key="7">
    <source>
        <dbReference type="SAM" id="MobiDB-lite"/>
    </source>
</evidence>
<dbReference type="Gene3D" id="2.60.120.380">
    <property type="match status" value="3"/>
</dbReference>
<keyword evidence="3" id="KW-0378">Hydrolase</keyword>
<reference evidence="9 10" key="1">
    <citation type="journal article" date="2013" name="PLoS Genet.">
        <title>Distinctive expansion of potential virulence genes in the genome of the oomycete fish pathogen Saprolegnia parasitica.</title>
        <authorList>
            <person name="Jiang R.H."/>
            <person name="de Bruijn I."/>
            <person name="Haas B.J."/>
            <person name="Belmonte R."/>
            <person name="Lobach L."/>
            <person name="Christie J."/>
            <person name="van den Ackerveken G."/>
            <person name="Bottin A."/>
            <person name="Bulone V."/>
            <person name="Diaz-Moreno S.M."/>
            <person name="Dumas B."/>
            <person name="Fan L."/>
            <person name="Gaulin E."/>
            <person name="Govers F."/>
            <person name="Grenville-Briggs L.J."/>
            <person name="Horner N.R."/>
            <person name="Levin J.Z."/>
            <person name="Mammella M."/>
            <person name="Meijer H.J."/>
            <person name="Morris P."/>
            <person name="Nusbaum C."/>
            <person name="Oome S."/>
            <person name="Phillips A.J."/>
            <person name="van Rooyen D."/>
            <person name="Rzeszutek E."/>
            <person name="Saraiva M."/>
            <person name="Secombes C.J."/>
            <person name="Seidl M.F."/>
            <person name="Snel B."/>
            <person name="Stassen J.H."/>
            <person name="Sykes S."/>
            <person name="Tripathy S."/>
            <person name="van den Berg H."/>
            <person name="Vega-Arreguin J.C."/>
            <person name="Wawra S."/>
            <person name="Young S.K."/>
            <person name="Zeng Q."/>
            <person name="Dieguez-Uribeondo J."/>
            <person name="Russ C."/>
            <person name="Tyler B.M."/>
            <person name="van West P."/>
        </authorList>
    </citation>
    <scope>NUCLEOTIDE SEQUENCE [LARGE SCALE GENOMIC DNA]</scope>
    <source>
        <strain evidence="9 10">CBS 223.65</strain>
    </source>
</reference>
<evidence type="ECO:0000256" key="5">
    <source>
        <dbReference type="PIRSR" id="PIRSR622684-1"/>
    </source>
</evidence>
<dbReference type="GO" id="GO:0004198">
    <property type="term" value="F:calcium-dependent cysteine-type endopeptidase activity"/>
    <property type="evidence" value="ECO:0007669"/>
    <property type="project" value="InterPro"/>
</dbReference>
<dbReference type="SMART" id="SM00230">
    <property type="entry name" value="CysPc"/>
    <property type="match status" value="1"/>
</dbReference>
<dbReference type="InterPro" id="IPR022683">
    <property type="entry name" value="Calpain_III"/>
</dbReference>
<evidence type="ECO:0000259" key="8">
    <source>
        <dbReference type="PROSITE" id="PS50203"/>
    </source>
</evidence>
<feature type="domain" description="Calpain catalytic" evidence="8">
    <location>
        <begin position="27"/>
        <end position="363"/>
    </location>
</feature>
<dbReference type="SUPFAM" id="SSF54001">
    <property type="entry name" value="Cysteine proteinases"/>
    <property type="match status" value="1"/>
</dbReference>
<dbReference type="OrthoDB" id="424753at2759"/>
<evidence type="ECO:0000256" key="6">
    <source>
        <dbReference type="PROSITE-ProRule" id="PRU00239"/>
    </source>
</evidence>
<comment type="similarity">
    <text evidence="1">Belongs to the peptidase C2 family.</text>
</comment>
<dbReference type="Pfam" id="PF00648">
    <property type="entry name" value="Peptidase_C2"/>
    <property type="match status" value="1"/>
</dbReference>
<feature type="region of interest" description="Disordered" evidence="7">
    <location>
        <begin position="488"/>
        <end position="508"/>
    </location>
</feature>
<name>A0A067C4C6_SAPPC</name>
<feature type="region of interest" description="Disordered" evidence="7">
    <location>
        <begin position="381"/>
        <end position="417"/>
    </location>
</feature>
<protein>
    <recommendedName>
        <fullName evidence="8">Calpain catalytic domain-containing protein</fullName>
    </recommendedName>
</protein>
<dbReference type="EMBL" id="KK583230">
    <property type="protein sequence ID" value="KDO25624.1"/>
    <property type="molecule type" value="Genomic_DNA"/>
</dbReference>
<feature type="active site" evidence="5">
    <location>
        <position position="298"/>
    </location>
</feature>
<dbReference type="InterPro" id="IPR001300">
    <property type="entry name" value="Peptidase_C2_calpain_cat"/>
</dbReference>
<dbReference type="PANTHER" id="PTHR10183">
    <property type="entry name" value="CALPAIN"/>
    <property type="match status" value="1"/>
</dbReference>
<dbReference type="PRINTS" id="PR00704">
    <property type="entry name" value="CALPAIN"/>
</dbReference>
<accession>A0A067C4C6</accession>
<dbReference type="InterPro" id="IPR022684">
    <property type="entry name" value="Calpain_cysteine_protease"/>
</dbReference>
<evidence type="ECO:0000256" key="4">
    <source>
        <dbReference type="ARBA" id="ARBA00022807"/>
    </source>
</evidence>
<evidence type="ECO:0000256" key="3">
    <source>
        <dbReference type="ARBA" id="ARBA00022801"/>
    </source>
</evidence>
<dbReference type="AlphaFoldDB" id="A0A067C4C6"/>
<dbReference type="GeneID" id="24131125"/>
<feature type="compositionally biased region" description="Low complexity" evidence="7">
    <location>
        <begin position="381"/>
        <end position="390"/>
    </location>
</feature>
<evidence type="ECO:0000256" key="2">
    <source>
        <dbReference type="ARBA" id="ARBA00022670"/>
    </source>
</evidence>